<sequence>MLYFDFNATTPLADEVIESIKDALTVGWGNPSSKYDAGLQARMLIEEARNNVAACIGAASRDIIFTSGGSESNNWVIYSAVENYEASCISRSESGETYRKPHIVTTTVEHDSISAPLQALENKGKADITKVPINKTIGEIVPSDVVAAIQPNTCLVTIMMANNETGTIMPIREISSAVRRIENKLSSSIMIHTDAAQAIGKIPVNVNELGVDCLTLAGHKFYGPRIGALYVKNLNNKTFHPFILGGGQENGWRAGTENTPMIVGLGKAAALVRDYLNDYTVAMEDSRDYLEIKMAEIFGNKNITFNCKSPNKLPNTCNVSILGKGLEGYKVVKNAKGFCCSTGSACHSGNCEPSKILLSFHVGKDVARNAIRISTGRHTNRKQIDSLVMELRKVVDDLKTTVEKE</sequence>
<evidence type="ECO:0000313" key="13">
    <source>
        <dbReference type="EMBL" id="CAK8676895.1"/>
    </source>
</evidence>
<evidence type="ECO:0000256" key="11">
    <source>
        <dbReference type="ARBA" id="ARBA00040554"/>
    </source>
</evidence>
<accession>A0ABP0FB68</accession>
<feature type="domain" description="Aminotransferase class V" evidence="12">
    <location>
        <begin position="3"/>
        <end position="387"/>
    </location>
</feature>
<keyword evidence="7" id="KW-0663">Pyridoxal phosphate</keyword>
<evidence type="ECO:0000256" key="3">
    <source>
        <dbReference type="ARBA" id="ARBA00009236"/>
    </source>
</evidence>
<evidence type="ECO:0000256" key="2">
    <source>
        <dbReference type="ARBA" id="ARBA00004514"/>
    </source>
</evidence>
<keyword evidence="14" id="KW-1185">Reference proteome</keyword>
<comment type="similarity">
    <text evidence="3">Belongs to the class-V pyridoxal-phosphate-dependent aminotransferase family.</text>
</comment>
<dbReference type="InterPro" id="IPR000192">
    <property type="entry name" value="Aminotrans_V_dom"/>
</dbReference>
<protein>
    <recommendedName>
        <fullName evidence="11">Selenocysteine lyase</fullName>
        <ecNumber evidence="10">4.4.1.16</ecNumber>
    </recommendedName>
</protein>
<dbReference type="Gene3D" id="1.10.260.50">
    <property type="match status" value="1"/>
</dbReference>
<dbReference type="PANTHER" id="PTHR11601:SF62">
    <property type="entry name" value="SELENOCYSTEINE LYASE"/>
    <property type="match status" value="1"/>
</dbReference>
<evidence type="ECO:0000256" key="10">
    <source>
        <dbReference type="ARBA" id="ARBA00039054"/>
    </source>
</evidence>
<comment type="subcellular location">
    <subcellularLocation>
        <location evidence="2">Cytoplasm</location>
        <location evidence="2">Cytosol</location>
    </subcellularLocation>
</comment>
<evidence type="ECO:0000259" key="12">
    <source>
        <dbReference type="Pfam" id="PF00266"/>
    </source>
</evidence>
<dbReference type="Gene3D" id="3.40.640.10">
    <property type="entry name" value="Type I PLP-dependent aspartate aminotransferase-like (Major domain)"/>
    <property type="match status" value="1"/>
</dbReference>
<evidence type="ECO:0000256" key="6">
    <source>
        <dbReference type="ARBA" id="ARBA00022679"/>
    </source>
</evidence>
<comment type="cofactor">
    <cofactor evidence="1">
        <name>pyridoxal 5'-phosphate</name>
        <dbReference type="ChEBI" id="CHEBI:597326"/>
    </cofactor>
</comment>
<gene>
    <name evidence="13" type="ORF">CVLEPA_LOCUS6317</name>
</gene>
<keyword evidence="5" id="KW-0963">Cytoplasm</keyword>
<dbReference type="PANTHER" id="PTHR11601">
    <property type="entry name" value="CYSTEINE DESULFURYLASE FAMILY MEMBER"/>
    <property type="match status" value="1"/>
</dbReference>
<dbReference type="EMBL" id="CAWYQH010000035">
    <property type="protein sequence ID" value="CAK8676895.1"/>
    <property type="molecule type" value="Genomic_DNA"/>
</dbReference>
<dbReference type="InterPro" id="IPR015422">
    <property type="entry name" value="PyrdxlP-dep_Trfase_small"/>
</dbReference>
<dbReference type="Pfam" id="PF00266">
    <property type="entry name" value="Aminotran_5"/>
    <property type="match status" value="1"/>
</dbReference>
<evidence type="ECO:0000256" key="1">
    <source>
        <dbReference type="ARBA" id="ARBA00001933"/>
    </source>
</evidence>
<keyword evidence="6" id="KW-0808">Transferase</keyword>
<comment type="caution">
    <text evidence="13">The sequence shown here is derived from an EMBL/GenBank/DDBJ whole genome shotgun (WGS) entry which is preliminary data.</text>
</comment>
<proteinExistence type="inferred from homology"/>
<evidence type="ECO:0000256" key="8">
    <source>
        <dbReference type="ARBA" id="ARBA00023239"/>
    </source>
</evidence>
<dbReference type="Gene3D" id="3.90.1150.10">
    <property type="entry name" value="Aspartate Aminotransferase, domain 1"/>
    <property type="match status" value="1"/>
</dbReference>
<keyword evidence="8" id="KW-0456">Lyase</keyword>
<comment type="function">
    <text evidence="9">Catalyzes the decomposition of L-selenocysteine to L-alanine and elemental selenium.</text>
</comment>
<dbReference type="InterPro" id="IPR015421">
    <property type="entry name" value="PyrdxlP-dep_Trfase_major"/>
</dbReference>
<name>A0ABP0FB68_CLALP</name>
<evidence type="ECO:0000313" key="14">
    <source>
        <dbReference type="Proteomes" id="UP001642483"/>
    </source>
</evidence>
<comment type="subunit">
    <text evidence="4">Homodimer.</text>
</comment>
<evidence type="ECO:0000256" key="9">
    <source>
        <dbReference type="ARBA" id="ARBA00037407"/>
    </source>
</evidence>
<dbReference type="SUPFAM" id="SSF53383">
    <property type="entry name" value="PLP-dependent transferases"/>
    <property type="match status" value="1"/>
</dbReference>
<dbReference type="EC" id="4.4.1.16" evidence="10"/>
<dbReference type="InterPro" id="IPR016454">
    <property type="entry name" value="Cysteine_dSase"/>
</dbReference>
<reference evidence="13 14" key="1">
    <citation type="submission" date="2024-02" db="EMBL/GenBank/DDBJ databases">
        <authorList>
            <person name="Daric V."/>
            <person name="Darras S."/>
        </authorList>
    </citation>
    <scope>NUCLEOTIDE SEQUENCE [LARGE SCALE GENOMIC DNA]</scope>
</reference>
<dbReference type="PIRSF" id="PIRSF005572">
    <property type="entry name" value="NifS"/>
    <property type="match status" value="1"/>
</dbReference>
<dbReference type="InterPro" id="IPR015424">
    <property type="entry name" value="PyrdxlP-dep_Trfase"/>
</dbReference>
<dbReference type="Proteomes" id="UP001642483">
    <property type="component" value="Unassembled WGS sequence"/>
</dbReference>
<evidence type="ECO:0000256" key="5">
    <source>
        <dbReference type="ARBA" id="ARBA00022490"/>
    </source>
</evidence>
<organism evidence="13 14">
    <name type="scientific">Clavelina lepadiformis</name>
    <name type="common">Light-bulb sea squirt</name>
    <name type="synonym">Ascidia lepadiformis</name>
    <dbReference type="NCBI Taxonomy" id="159417"/>
    <lineage>
        <taxon>Eukaryota</taxon>
        <taxon>Metazoa</taxon>
        <taxon>Chordata</taxon>
        <taxon>Tunicata</taxon>
        <taxon>Ascidiacea</taxon>
        <taxon>Aplousobranchia</taxon>
        <taxon>Clavelinidae</taxon>
        <taxon>Clavelina</taxon>
    </lineage>
</organism>
<evidence type="ECO:0000256" key="4">
    <source>
        <dbReference type="ARBA" id="ARBA00011738"/>
    </source>
</evidence>
<evidence type="ECO:0000256" key="7">
    <source>
        <dbReference type="ARBA" id="ARBA00022898"/>
    </source>
</evidence>